<dbReference type="PROSITE" id="PS00893">
    <property type="entry name" value="NUDIX_BOX"/>
    <property type="match status" value="1"/>
</dbReference>
<dbReference type="InterPro" id="IPR000086">
    <property type="entry name" value="NUDIX_hydrolase_dom"/>
</dbReference>
<dbReference type="GO" id="GO:0016787">
    <property type="term" value="F:hydrolase activity"/>
    <property type="evidence" value="ECO:0007669"/>
    <property type="project" value="UniProtKB-KW"/>
</dbReference>
<reference evidence="6 7" key="1">
    <citation type="submission" date="2016-03" db="EMBL/GenBank/DDBJ databases">
        <title>Genome sequence of Providencia stuartii strain, isolated from the salivary glands of larval Lucilia sericata.</title>
        <authorList>
            <person name="Yuan Y."/>
            <person name="Zhang Y."/>
            <person name="Fu S."/>
            <person name="Crippen T.L."/>
            <person name="Visi D."/>
            <person name="Benbow M.E."/>
            <person name="Allen M."/>
            <person name="Tomberlin J.K."/>
            <person name="Sze S.-H."/>
            <person name="Tarone A.M."/>
        </authorList>
    </citation>
    <scope>NUCLEOTIDE SEQUENCE [LARGE SCALE GENOMIC DNA]</scope>
    <source>
        <strain evidence="6 7">Crippen</strain>
    </source>
</reference>
<dbReference type="InterPro" id="IPR020084">
    <property type="entry name" value="NUDIX_hydrolase_CS"/>
</dbReference>
<dbReference type="InterPro" id="IPR015797">
    <property type="entry name" value="NUDIX_hydrolase-like_dom_sf"/>
</dbReference>
<comment type="caution">
    <text evidence="6">The sequence shown here is derived from an EMBL/GenBank/DDBJ whole genome shotgun (WGS) entry which is preliminary data.</text>
</comment>
<comment type="similarity">
    <text evidence="3">Belongs to the Nudix hydrolase family.</text>
</comment>
<evidence type="ECO:0000256" key="2">
    <source>
        <dbReference type="ARBA" id="ARBA00022801"/>
    </source>
</evidence>
<protein>
    <submittedName>
        <fullName evidence="6">DNA mismatch repair protein MutT</fullName>
    </submittedName>
    <submittedName>
        <fullName evidence="5">NUDIX domain-containing protein</fullName>
    </submittedName>
</protein>
<dbReference type="GeneID" id="92279143"/>
<evidence type="ECO:0000313" key="5">
    <source>
        <dbReference type="EMBL" id="EMJ5132457.1"/>
    </source>
</evidence>
<dbReference type="OrthoDB" id="129709at2"/>
<dbReference type="PROSITE" id="PS51462">
    <property type="entry name" value="NUDIX"/>
    <property type="match status" value="1"/>
</dbReference>
<reference evidence="5" key="2">
    <citation type="submission" date="2024-02" db="EMBL/GenBank/DDBJ databases">
        <authorList>
            <consortium name="Clinical and Environmental Microbiology Branch: Whole genome sequencing antimicrobial resistance pathogens in the healthcare setting"/>
        </authorList>
    </citation>
    <scope>NUCLEOTIDE SEQUENCE</scope>
    <source>
        <strain evidence="5">2021GO-0154</strain>
    </source>
</reference>
<keyword evidence="2 3" id="KW-0378">Hydrolase</keyword>
<proteinExistence type="inferred from homology"/>
<feature type="domain" description="Nudix hydrolase" evidence="4">
    <location>
        <begin position="5"/>
        <end position="149"/>
    </location>
</feature>
<evidence type="ECO:0000256" key="1">
    <source>
        <dbReference type="ARBA" id="ARBA00001946"/>
    </source>
</evidence>
<dbReference type="Proteomes" id="UP000179588">
    <property type="component" value="Unassembled WGS sequence"/>
</dbReference>
<name>A0A1S1HR24_PROST</name>
<dbReference type="SUPFAM" id="SSF55811">
    <property type="entry name" value="Nudix"/>
    <property type="match status" value="1"/>
</dbReference>
<dbReference type="PRINTS" id="PR00502">
    <property type="entry name" value="NUDIXFAMILY"/>
</dbReference>
<evidence type="ECO:0000313" key="6">
    <source>
        <dbReference type="EMBL" id="OHT23763.1"/>
    </source>
</evidence>
<organism evidence="6 7">
    <name type="scientific">Providencia stuartii</name>
    <dbReference type="NCBI Taxonomy" id="588"/>
    <lineage>
        <taxon>Bacteria</taxon>
        <taxon>Pseudomonadati</taxon>
        <taxon>Pseudomonadota</taxon>
        <taxon>Gammaproteobacteria</taxon>
        <taxon>Enterobacterales</taxon>
        <taxon>Morganellaceae</taxon>
        <taxon>Providencia</taxon>
    </lineage>
</organism>
<dbReference type="PANTHER" id="PTHR43736:SF2">
    <property type="entry name" value="MUTT_NUDIX FAMILY PROTEIN"/>
    <property type="match status" value="1"/>
</dbReference>
<gene>
    <name evidence="6" type="ORF">A3Q29_20035</name>
    <name evidence="5" type="ORF">RG298_000121</name>
</gene>
<dbReference type="CDD" id="cd03674">
    <property type="entry name" value="NUDIX_Hydrolase"/>
    <property type="match status" value="1"/>
</dbReference>
<dbReference type="PANTHER" id="PTHR43736">
    <property type="entry name" value="ADP-RIBOSE PYROPHOSPHATASE"/>
    <property type="match status" value="1"/>
</dbReference>
<dbReference type="Pfam" id="PF00293">
    <property type="entry name" value="NUDIX"/>
    <property type="match status" value="1"/>
</dbReference>
<sequence length="155" mass="17931">MEQQSKHFTATAMIRNDKGEFLLHEHPKLGFWLPPGGHIEENEEPQDAVIREVFEETGLMCRIIDCAYPTVTKVRRTDHVYALPVPLAILKEFIIDGKQGNHWHIDMVYLCELITPERKPADEFKWIPFEELAKLNIPNDLLQLASMVNEANLLK</sequence>
<dbReference type="EMBL" id="ABMABF030000001">
    <property type="protein sequence ID" value="EMJ5132457.1"/>
    <property type="molecule type" value="Genomic_DNA"/>
</dbReference>
<dbReference type="AlphaFoldDB" id="A0A1S1HR24"/>
<evidence type="ECO:0000259" key="4">
    <source>
        <dbReference type="PROSITE" id="PS51462"/>
    </source>
</evidence>
<accession>A0A1S1HR24</accession>
<evidence type="ECO:0000313" key="7">
    <source>
        <dbReference type="Proteomes" id="UP000179588"/>
    </source>
</evidence>
<dbReference type="EMBL" id="LVIE01000172">
    <property type="protein sequence ID" value="OHT23763.1"/>
    <property type="molecule type" value="Genomic_DNA"/>
</dbReference>
<comment type="cofactor">
    <cofactor evidence="1">
        <name>Mg(2+)</name>
        <dbReference type="ChEBI" id="CHEBI:18420"/>
    </cofactor>
</comment>
<dbReference type="Gene3D" id="3.90.79.10">
    <property type="entry name" value="Nucleoside Triphosphate Pyrophosphohydrolase"/>
    <property type="match status" value="1"/>
</dbReference>
<evidence type="ECO:0000256" key="3">
    <source>
        <dbReference type="RuleBase" id="RU003476"/>
    </source>
</evidence>
<keyword evidence="7" id="KW-1185">Reference proteome</keyword>
<dbReference type="InterPro" id="IPR020476">
    <property type="entry name" value="Nudix_hydrolase"/>
</dbReference>
<dbReference type="RefSeq" id="WP_070928687.1">
    <property type="nucleotide sequence ID" value="NZ_CANMXG010000004.1"/>
</dbReference>